<protein>
    <submittedName>
        <fullName evidence="2">Uncharacterized protein</fullName>
    </submittedName>
</protein>
<reference evidence="1 4" key="2">
    <citation type="submission" date="2020-08" db="EMBL/GenBank/DDBJ databases">
        <title>Sequencing the genomes of 1000 actinobacteria strains.</title>
        <authorList>
            <person name="Klenk H.-P."/>
        </authorList>
    </citation>
    <scope>NUCLEOTIDE SEQUENCE [LARGE SCALE GENOMIC DNA]</scope>
    <source>
        <strain evidence="1 4">DSM 15626</strain>
    </source>
</reference>
<proteinExistence type="predicted"/>
<reference evidence="2 3" key="1">
    <citation type="submission" date="2020-05" db="EMBL/GenBank/DDBJ databases">
        <title>Genome sequence of Kribbella sandramycini ATCC 39419.</title>
        <authorList>
            <person name="Maclea K.S."/>
            <person name="Fair J.L."/>
        </authorList>
    </citation>
    <scope>NUCLEOTIDE SEQUENCE [LARGE SCALE GENOMIC DNA]</scope>
    <source>
        <strain evidence="2 3">ATCC 39419</strain>
    </source>
</reference>
<name>A0A7Y4P575_9ACTN</name>
<organism evidence="2 3">
    <name type="scientific">Kribbella sandramycini</name>
    <dbReference type="NCBI Taxonomy" id="60450"/>
    <lineage>
        <taxon>Bacteria</taxon>
        <taxon>Bacillati</taxon>
        <taxon>Actinomycetota</taxon>
        <taxon>Actinomycetes</taxon>
        <taxon>Propionibacteriales</taxon>
        <taxon>Kribbellaceae</taxon>
        <taxon>Kribbella</taxon>
    </lineage>
</organism>
<accession>A0A7Y4P575</accession>
<comment type="caution">
    <text evidence="2">The sequence shown here is derived from an EMBL/GenBank/DDBJ whole genome shotgun (WGS) entry which is preliminary data.</text>
</comment>
<evidence type="ECO:0000313" key="1">
    <source>
        <dbReference type="EMBL" id="MBB6564432.1"/>
    </source>
</evidence>
<evidence type="ECO:0000313" key="2">
    <source>
        <dbReference type="EMBL" id="NOL45890.1"/>
    </source>
</evidence>
<dbReference type="RefSeq" id="WP_171679187.1">
    <property type="nucleotide sequence ID" value="NZ_BAAAGT010000022.1"/>
</dbReference>
<dbReference type="AlphaFoldDB" id="A0A7Y4P575"/>
<dbReference type="Proteomes" id="UP000534306">
    <property type="component" value="Unassembled WGS sequence"/>
</dbReference>
<dbReference type="EMBL" id="JACHKF010000001">
    <property type="protein sequence ID" value="MBB6564432.1"/>
    <property type="molecule type" value="Genomic_DNA"/>
</dbReference>
<dbReference type="EMBL" id="JABJRC010000018">
    <property type="protein sequence ID" value="NOL45890.1"/>
    <property type="molecule type" value="Genomic_DNA"/>
</dbReference>
<evidence type="ECO:0000313" key="3">
    <source>
        <dbReference type="Proteomes" id="UP000534306"/>
    </source>
</evidence>
<sequence length="61" mass="7210">MNRKLYVRRDSQTGRWGVLAWTMRGAEIVCTFDSWQAAYWFALWKVGALRNYHETSPEVPC</sequence>
<dbReference type="Proteomes" id="UP000553957">
    <property type="component" value="Unassembled WGS sequence"/>
</dbReference>
<keyword evidence="3" id="KW-1185">Reference proteome</keyword>
<evidence type="ECO:0000313" key="4">
    <source>
        <dbReference type="Proteomes" id="UP000553957"/>
    </source>
</evidence>
<gene>
    <name evidence="1" type="ORF">HNR71_000069</name>
    <name evidence="2" type="ORF">HPO96_37160</name>
</gene>